<dbReference type="AlphaFoldDB" id="A0A8S0R301"/>
<dbReference type="GO" id="GO:0004857">
    <property type="term" value="F:enzyme inhibitor activity"/>
    <property type="evidence" value="ECO:0007669"/>
    <property type="project" value="InterPro"/>
</dbReference>
<protein>
    <submittedName>
        <fullName evidence="4">Pectinesterase inhibitor-like</fullName>
    </submittedName>
</protein>
<accession>A0A8S0R301</accession>
<dbReference type="Gramene" id="OE9A039432T1">
    <property type="protein sequence ID" value="OE9A039432C1"/>
    <property type="gene ID" value="OE9A039432"/>
</dbReference>
<dbReference type="EMBL" id="CACTIH010002066">
    <property type="protein sequence ID" value="CAA2972752.1"/>
    <property type="molecule type" value="Genomic_DNA"/>
</dbReference>
<dbReference type="PANTHER" id="PTHR31080">
    <property type="entry name" value="PECTINESTERASE INHIBITOR-LIKE"/>
    <property type="match status" value="1"/>
</dbReference>
<dbReference type="SMART" id="SM00856">
    <property type="entry name" value="PMEI"/>
    <property type="match status" value="1"/>
</dbReference>
<dbReference type="Pfam" id="PF04043">
    <property type="entry name" value="PMEI"/>
    <property type="match status" value="1"/>
</dbReference>
<evidence type="ECO:0000313" key="4">
    <source>
        <dbReference type="EMBL" id="CAA2972752.1"/>
    </source>
</evidence>
<keyword evidence="5" id="KW-1185">Reference proteome</keyword>
<dbReference type="InterPro" id="IPR051955">
    <property type="entry name" value="PME_Inhibitor"/>
</dbReference>
<evidence type="ECO:0000259" key="3">
    <source>
        <dbReference type="SMART" id="SM00856"/>
    </source>
</evidence>
<proteinExistence type="predicted"/>
<dbReference type="InterPro" id="IPR006501">
    <property type="entry name" value="Pectinesterase_inhib_dom"/>
</dbReference>
<dbReference type="Proteomes" id="UP000594638">
    <property type="component" value="Unassembled WGS sequence"/>
</dbReference>
<dbReference type="InterPro" id="IPR035513">
    <property type="entry name" value="Invertase/methylesterase_inhib"/>
</dbReference>
<evidence type="ECO:0000256" key="1">
    <source>
        <dbReference type="ARBA" id="ARBA00022729"/>
    </source>
</evidence>
<evidence type="ECO:0000256" key="2">
    <source>
        <dbReference type="SAM" id="SignalP"/>
    </source>
</evidence>
<feature type="non-terminal residue" evidence="4">
    <location>
        <position position="146"/>
    </location>
</feature>
<name>A0A8S0R301_OLEEU</name>
<dbReference type="PANTHER" id="PTHR31080:SF248">
    <property type="entry name" value="PECTINESTERASE INHIBITOR-LIKE"/>
    <property type="match status" value="1"/>
</dbReference>
<evidence type="ECO:0000313" key="5">
    <source>
        <dbReference type="Proteomes" id="UP000594638"/>
    </source>
</evidence>
<organism evidence="4 5">
    <name type="scientific">Olea europaea subsp. europaea</name>
    <dbReference type="NCBI Taxonomy" id="158383"/>
    <lineage>
        <taxon>Eukaryota</taxon>
        <taxon>Viridiplantae</taxon>
        <taxon>Streptophyta</taxon>
        <taxon>Embryophyta</taxon>
        <taxon>Tracheophyta</taxon>
        <taxon>Spermatophyta</taxon>
        <taxon>Magnoliopsida</taxon>
        <taxon>eudicotyledons</taxon>
        <taxon>Gunneridae</taxon>
        <taxon>Pentapetalae</taxon>
        <taxon>asterids</taxon>
        <taxon>lamiids</taxon>
        <taxon>Lamiales</taxon>
        <taxon>Oleaceae</taxon>
        <taxon>Oleeae</taxon>
        <taxon>Olea</taxon>
    </lineage>
</organism>
<gene>
    <name evidence="4" type="ORF">OLEA9_A039432</name>
</gene>
<feature type="signal peptide" evidence="2">
    <location>
        <begin position="1"/>
        <end position="21"/>
    </location>
</feature>
<feature type="domain" description="Pectinesterase inhibitor" evidence="3">
    <location>
        <begin position="19"/>
        <end position="146"/>
    </location>
</feature>
<sequence>MAFKSFLLVSLAVGFLYGCQADLVDEICSTSANSSFCNQILRSRGAKNLHNLGKIALDKALEATKATRRAVLSVGKGPTASTCVKVCQDAINNLNECRNLLKASDISTLLLKVSVALTDVETCDDAYGGQEPPQISQATQRANELI</sequence>
<dbReference type="OrthoDB" id="905146at2759"/>
<comment type="caution">
    <text evidence="4">The sequence shown here is derived from an EMBL/GenBank/DDBJ whole genome shotgun (WGS) entry which is preliminary data.</text>
</comment>
<dbReference type="PROSITE" id="PS51257">
    <property type="entry name" value="PROKAR_LIPOPROTEIN"/>
    <property type="match status" value="1"/>
</dbReference>
<dbReference type="NCBIfam" id="TIGR01614">
    <property type="entry name" value="PME_inhib"/>
    <property type="match status" value="1"/>
</dbReference>
<dbReference type="Gene3D" id="1.20.140.40">
    <property type="entry name" value="Invertase/pectin methylesterase inhibitor family protein"/>
    <property type="match status" value="1"/>
</dbReference>
<dbReference type="SUPFAM" id="SSF101148">
    <property type="entry name" value="Plant invertase/pectin methylesterase inhibitor"/>
    <property type="match status" value="1"/>
</dbReference>
<feature type="chain" id="PRO_5035798334" evidence="2">
    <location>
        <begin position="22"/>
        <end position="146"/>
    </location>
</feature>
<keyword evidence="1 2" id="KW-0732">Signal</keyword>
<reference evidence="4 5" key="1">
    <citation type="submission" date="2019-12" db="EMBL/GenBank/DDBJ databases">
        <authorList>
            <person name="Alioto T."/>
            <person name="Alioto T."/>
            <person name="Gomez Garrido J."/>
        </authorList>
    </citation>
    <scope>NUCLEOTIDE SEQUENCE [LARGE SCALE GENOMIC DNA]</scope>
</reference>